<accession>A0AAF0DJ20</accession>
<evidence type="ECO:0000256" key="1">
    <source>
        <dbReference type="SAM" id="MobiDB-lite"/>
    </source>
</evidence>
<feature type="compositionally biased region" description="Basic residues" evidence="1">
    <location>
        <begin position="431"/>
        <end position="440"/>
    </location>
</feature>
<feature type="region of interest" description="Disordered" evidence="1">
    <location>
        <begin position="329"/>
        <end position="352"/>
    </location>
</feature>
<evidence type="ECO:0008006" key="4">
    <source>
        <dbReference type="Google" id="ProtNLM"/>
    </source>
</evidence>
<evidence type="ECO:0000313" key="3">
    <source>
        <dbReference type="Proteomes" id="UP001219355"/>
    </source>
</evidence>
<feature type="region of interest" description="Disordered" evidence="1">
    <location>
        <begin position="389"/>
        <end position="440"/>
    </location>
</feature>
<feature type="compositionally biased region" description="Gly residues" evidence="1">
    <location>
        <begin position="421"/>
        <end position="430"/>
    </location>
</feature>
<reference evidence="2" key="1">
    <citation type="submission" date="2023-03" db="EMBL/GenBank/DDBJ databases">
        <title>Emydomyces testavorans Genome Sequence.</title>
        <authorList>
            <person name="Hoyer L."/>
        </authorList>
    </citation>
    <scope>NUCLEOTIDE SEQUENCE</scope>
    <source>
        <strain evidence="2">16-2883</strain>
    </source>
</reference>
<dbReference type="EMBL" id="CP120629">
    <property type="protein sequence ID" value="WEW59626.1"/>
    <property type="molecule type" value="Genomic_DNA"/>
</dbReference>
<keyword evidence="3" id="KW-1185">Reference proteome</keyword>
<proteinExistence type="predicted"/>
<feature type="compositionally biased region" description="Low complexity" evidence="1">
    <location>
        <begin position="402"/>
        <end position="418"/>
    </location>
</feature>
<evidence type="ECO:0000313" key="2">
    <source>
        <dbReference type="EMBL" id="WEW59626.1"/>
    </source>
</evidence>
<sequence length="440" mass="48279">MSIGRKVFHCVVDDTALTTSISDIKKWTSQGVITLIVPLYTLERLRSLKKAPSQTGMNARESVRFLDRVTSGKHSTPSSKVVLQGPMEQFEAWEEAENYLLPEFKEEVGNVQTPVAAPPPPVSIVEPEEKPIEVESEVAKRIDDLNEMSQMLLRKLNFKQDVDTVSANSAGTPSLPLSPMTASSHPSPEYTTRQLEGSQKNESSSVDEDDGPEPLYVNPRVPEDIKPLLNAVLWRLHAHPDAATAASGCILVTNNRSTQTWAQKFGIIVKNIPQLRTSIIYEEKEFKNHCKYLEKNPANEPKSFLSYDDESDEDVLVFVPRGQAKAEATGFDGRAPTNASPVAPRTAINGHVNGNAKTKVDMASEPQVEVPSTPIDPDSFNRNFRVTKQQGSMNPSNANNVNRGPPGHLPRLGGPNHRGAPRGGGMFRGPGRGRGKLWVP</sequence>
<dbReference type="Gene3D" id="3.40.50.1010">
    <property type="entry name" value="5'-nuclease"/>
    <property type="match status" value="1"/>
</dbReference>
<name>A0AAF0DJ20_9EURO</name>
<feature type="compositionally biased region" description="Polar residues" evidence="1">
    <location>
        <begin position="389"/>
        <end position="401"/>
    </location>
</feature>
<protein>
    <recommendedName>
        <fullName evidence="4">PIN domain-containing protein</fullName>
    </recommendedName>
</protein>
<feature type="region of interest" description="Disordered" evidence="1">
    <location>
        <begin position="166"/>
        <end position="219"/>
    </location>
</feature>
<gene>
    <name evidence="2" type="ORF">PRK78_005105</name>
</gene>
<organism evidence="2 3">
    <name type="scientific">Emydomyces testavorans</name>
    <dbReference type="NCBI Taxonomy" id="2070801"/>
    <lineage>
        <taxon>Eukaryota</taxon>
        <taxon>Fungi</taxon>
        <taxon>Dikarya</taxon>
        <taxon>Ascomycota</taxon>
        <taxon>Pezizomycotina</taxon>
        <taxon>Eurotiomycetes</taxon>
        <taxon>Eurotiomycetidae</taxon>
        <taxon>Onygenales</taxon>
        <taxon>Nannizziopsiaceae</taxon>
        <taxon>Emydomyces</taxon>
    </lineage>
</organism>
<dbReference type="AlphaFoldDB" id="A0AAF0DJ20"/>
<feature type="compositionally biased region" description="Polar residues" evidence="1">
    <location>
        <begin position="180"/>
        <end position="204"/>
    </location>
</feature>
<dbReference type="Proteomes" id="UP001219355">
    <property type="component" value="Chromosome 3"/>
</dbReference>